<reference evidence="1 2" key="1">
    <citation type="submission" date="2018-12" db="EMBL/GenBank/DDBJ databases">
        <title>Venturia inaequalis Genome Resource.</title>
        <authorList>
            <person name="Lichtner F.J."/>
        </authorList>
    </citation>
    <scope>NUCLEOTIDE SEQUENCE [LARGE SCALE GENOMIC DNA]</scope>
    <source>
        <strain evidence="1 2">120213</strain>
    </source>
</reference>
<evidence type="ECO:0000313" key="2">
    <source>
        <dbReference type="Proteomes" id="UP000447873"/>
    </source>
</evidence>
<dbReference type="AlphaFoldDB" id="A0A8H3UDD9"/>
<sequence>MSIEIGNFLALAICSHSKNCSAPFYEAQNPLYPQIPALDDKTMTEFVVQILEGDLEGWFWRATKLPDGSNELTSEFESVVLVRKDMKANGFLNNIAGQFSLASLVLKYASVHLIYSSREIEIERARYDCAILGGSSRGWLLLIIVDNESRVFDGSELLHKRETNVTKSETYEVEISSSELQLKDWEDWKISQVLGGKPSAKLQLFCFLTNFEIFPGNPNRVAT</sequence>
<dbReference type="Proteomes" id="UP000447873">
    <property type="component" value="Unassembled WGS sequence"/>
</dbReference>
<proteinExistence type="predicted"/>
<dbReference type="EMBL" id="WNWS01000431">
    <property type="protein sequence ID" value="KAE9967925.1"/>
    <property type="molecule type" value="Genomic_DNA"/>
</dbReference>
<accession>A0A8H3UDD9</accession>
<organism evidence="1 2">
    <name type="scientific">Venturia inaequalis</name>
    <name type="common">Apple scab fungus</name>
    <dbReference type="NCBI Taxonomy" id="5025"/>
    <lineage>
        <taxon>Eukaryota</taxon>
        <taxon>Fungi</taxon>
        <taxon>Dikarya</taxon>
        <taxon>Ascomycota</taxon>
        <taxon>Pezizomycotina</taxon>
        <taxon>Dothideomycetes</taxon>
        <taxon>Pleosporomycetidae</taxon>
        <taxon>Venturiales</taxon>
        <taxon>Venturiaceae</taxon>
        <taxon>Venturia</taxon>
    </lineage>
</organism>
<comment type="caution">
    <text evidence="1">The sequence shown here is derived from an EMBL/GenBank/DDBJ whole genome shotgun (WGS) entry which is preliminary data.</text>
</comment>
<protein>
    <submittedName>
        <fullName evidence="1">Uncharacterized protein</fullName>
    </submittedName>
</protein>
<name>A0A8H3UDD9_VENIN</name>
<gene>
    <name evidence="1" type="ORF">EG328_007897</name>
</gene>
<evidence type="ECO:0000313" key="1">
    <source>
        <dbReference type="EMBL" id="KAE9967925.1"/>
    </source>
</evidence>